<dbReference type="AlphaFoldDB" id="A0A6V8LKP6"/>
<dbReference type="SUPFAM" id="SSF69349">
    <property type="entry name" value="Phage fibre proteins"/>
    <property type="match status" value="1"/>
</dbReference>
<dbReference type="Proteomes" id="UP000482960">
    <property type="component" value="Unassembled WGS sequence"/>
</dbReference>
<reference evidence="2 3" key="1">
    <citation type="submission" date="2020-03" db="EMBL/GenBank/DDBJ databases">
        <title>Whole genome shotgun sequence of Phytohabitans rumicis NBRC 108638.</title>
        <authorList>
            <person name="Komaki H."/>
            <person name="Tamura T."/>
        </authorList>
    </citation>
    <scope>NUCLEOTIDE SEQUENCE [LARGE SCALE GENOMIC DNA]</scope>
    <source>
        <strain evidence="2 3">NBRC 108638</strain>
    </source>
</reference>
<dbReference type="SUPFAM" id="SSF69255">
    <property type="entry name" value="gp5 N-terminal domain-like"/>
    <property type="match status" value="1"/>
</dbReference>
<dbReference type="InterPro" id="IPR006531">
    <property type="entry name" value="Gp5/Vgr_OB"/>
</dbReference>
<gene>
    <name evidence="2" type="ORF">Prum_088510</name>
</gene>
<evidence type="ECO:0000259" key="1">
    <source>
        <dbReference type="Pfam" id="PF04717"/>
    </source>
</evidence>
<comment type="caution">
    <text evidence="2">The sequence shown here is derived from an EMBL/GenBank/DDBJ whole genome shotgun (WGS) entry which is preliminary data.</text>
</comment>
<proteinExistence type="predicted"/>
<keyword evidence="3" id="KW-1185">Reference proteome</keyword>
<evidence type="ECO:0000313" key="3">
    <source>
        <dbReference type="Proteomes" id="UP000482960"/>
    </source>
</evidence>
<dbReference type="Gene3D" id="3.10.450.190">
    <property type="match status" value="1"/>
</dbReference>
<reference evidence="2 3" key="2">
    <citation type="submission" date="2020-03" db="EMBL/GenBank/DDBJ databases">
        <authorList>
            <person name="Ichikawa N."/>
            <person name="Kimura A."/>
            <person name="Kitahashi Y."/>
            <person name="Uohara A."/>
        </authorList>
    </citation>
    <scope>NUCLEOTIDE SEQUENCE [LARGE SCALE GENOMIC DNA]</scope>
    <source>
        <strain evidence="2 3">NBRC 108638</strain>
    </source>
</reference>
<protein>
    <recommendedName>
        <fullName evidence="1">Gp5/Type VI secretion system Vgr protein OB-fold domain-containing protein</fullName>
    </recommendedName>
</protein>
<feature type="domain" description="Gp5/Type VI secretion system Vgr protein OB-fold" evidence="1">
    <location>
        <begin position="17"/>
        <end position="86"/>
    </location>
</feature>
<dbReference type="Pfam" id="PF04717">
    <property type="entry name" value="Phage_base_V"/>
    <property type="match status" value="1"/>
</dbReference>
<name>A0A6V8LKP6_9ACTN</name>
<sequence>MYTNELSRHVGRFYGKYRGSVVDNTDETHRGTLVVTCPDVFGRGVEVVAQACLPYGHYFVPPKGADVWVEFEAGDTRRPLWVGAWYTEAGAPAKTADQRVIHTPAGHVVEIDDTAGEERVLVRHASNAFVSIDAKGNILLANAAGSHLHLDAENGTATLVEQHGNHLAMGEDGTALVNPDGTTVNIAGDTVHISAAKVILDATTVAAGSGAGEPTLMGSAFQTLWNTLLTHVHPHAMGPTLTSLQLAPLQLLPGVHLTSSVVVK</sequence>
<accession>A0A6V8LKP6</accession>
<evidence type="ECO:0000313" key="2">
    <source>
        <dbReference type="EMBL" id="GFJ95209.1"/>
    </source>
</evidence>
<organism evidence="2 3">
    <name type="scientific">Phytohabitans rumicis</name>
    <dbReference type="NCBI Taxonomy" id="1076125"/>
    <lineage>
        <taxon>Bacteria</taxon>
        <taxon>Bacillati</taxon>
        <taxon>Actinomycetota</taxon>
        <taxon>Actinomycetes</taxon>
        <taxon>Micromonosporales</taxon>
        <taxon>Micromonosporaceae</taxon>
    </lineage>
</organism>
<dbReference type="EMBL" id="BLPG01000001">
    <property type="protein sequence ID" value="GFJ95209.1"/>
    <property type="molecule type" value="Genomic_DNA"/>
</dbReference>